<feature type="domain" description="Transposase IS30-like HTH" evidence="2">
    <location>
        <begin position="5"/>
        <end position="47"/>
    </location>
</feature>
<keyword evidence="3" id="KW-0614">Plasmid</keyword>
<reference evidence="3 4" key="1">
    <citation type="submission" date="2021-12" db="EMBL/GenBank/DDBJ databases">
        <title>Genome sequencing of bacteria with rrn-lacking chromosome and rrn-plasmid.</title>
        <authorList>
            <person name="Anda M."/>
            <person name="Iwasaki W."/>
        </authorList>
    </citation>
    <scope>NUCLEOTIDE SEQUENCE [LARGE SCALE GENOMIC DNA]</scope>
    <source>
        <strain evidence="3 4">DSM 100852</strain>
        <plasmid evidence="3 4">pFA3</plasmid>
    </source>
</reference>
<dbReference type="Pfam" id="PF13936">
    <property type="entry name" value="HTH_38"/>
    <property type="match status" value="1"/>
</dbReference>
<evidence type="ECO:0000313" key="3">
    <source>
        <dbReference type="EMBL" id="BDD12235.1"/>
    </source>
</evidence>
<proteinExistence type="predicted"/>
<geneLocation type="plasmid" evidence="3 4">
    <name>pFA3</name>
</geneLocation>
<keyword evidence="4" id="KW-1185">Reference proteome</keyword>
<sequence length="196" mass="23362">MGAYYSHINIFERRFIAINYRAGWSVRRIATAIKRAPSTVSRELARNYFRNTYDPNLAHLLATARIHFYINHNRFKKSAKMSLNTRFYELPFPRTLIAWESDYEDYFRYNQEGFRIKENRSSSLFQLHEKPIQFFDYLEAIILLREQLKEQKSKRRSINQEAKIVAIKKEPDTQNESPGLLPNQDKDNPPIRHFAG</sequence>
<protein>
    <recommendedName>
        <fullName evidence="2">Transposase IS30-like HTH domain-containing protein</fullName>
    </recommendedName>
</protein>
<evidence type="ECO:0000259" key="2">
    <source>
        <dbReference type="Pfam" id="PF13936"/>
    </source>
</evidence>
<dbReference type="EMBL" id="AP025317">
    <property type="protein sequence ID" value="BDD12235.1"/>
    <property type="molecule type" value="Genomic_DNA"/>
</dbReference>
<gene>
    <name evidence="3" type="ORF">FUAX_46670</name>
</gene>
<feature type="region of interest" description="Disordered" evidence="1">
    <location>
        <begin position="155"/>
        <end position="196"/>
    </location>
</feature>
<name>A0AAU9DM13_9BACT</name>
<evidence type="ECO:0000256" key="1">
    <source>
        <dbReference type="SAM" id="MobiDB-lite"/>
    </source>
</evidence>
<dbReference type="KEGG" id="fax:FUAX_46670"/>
<evidence type="ECO:0000313" key="4">
    <source>
        <dbReference type="Proteomes" id="UP001348817"/>
    </source>
</evidence>
<dbReference type="InterPro" id="IPR025246">
    <property type="entry name" value="IS30-like_HTH"/>
</dbReference>
<dbReference type="Proteomes" id="UP001348817">
    <property type="component" value="Plasmid pFA3"/>
</dbReference>
<dbReference type="RefSeq" id="WP_338395376.1">
    <property type="nucleotide sequence ID" value="NZ_AP025317.1"/>
</dbReference>
<accession>A0AAU9DM13</accession>
<dbReference type="AlphaFoldDB" id="A0AAU9DM13"/>
<organism evidence="3 4">
    <name type="scientific">Fulvitalea axinellae</name>
    <dbReference type="NCBI Taxonomy" id="1182444"/>
    <lineage>
        <taxon>Bacteria</taxon>
        <taxon>Pseudomonadati</taxon>
        <taxon>Bacteroidota</taxon>
        <taxon>Cytophagia</taxon>
        <taxon>Cytophagales</taxon>
        <taxon>Persicobacteraceae</taxon>
        <taxon>Fulvitalea</taxon>
    </lineage>
</organism>